<comment type="similarity">
    <text evidence="4">Belongs to the queuine tRNA-ribosyltransferase family.</text>
</comment>
<dbReference type="InterPro" id="IPR050076">
    <property type="entry name" value="ArchSynthase1/Queuine_TRR"/>
</dbReference>
<comment type="catalytic activity">
    <reaction evidence="4">
        <text>7-aminomethyl-7-carbaguanine + guanosine(34) in tRNA = 7-aminomethyl-7-carbaguanosine(34) in tRNA + guanine</text>
        <dbReference type="Rhea" id="RHEA:24104"/>
        <dbReference type="Rhea" id="RHEA-COMP:10341"/>
        <dbReference type="Rhea" id="RHEA-COMP:10342"/>
        <dbReference type="ChEBI" id="CHEBI:16235"/>
        <dbReference type="ChEBI" id="CHEBI:58703"/>
        <dbReference type="ChEBI" id="CHEBI:74269"/>
        <dbReference type="ChEBI" id="CHEBI:82833"/>
        <dbReference type="EC" id="2.4.2.29"/>
    </reaction>
</comment>
<dbReference type="EC" id="2.4.2.29" evidence="4"/>
<keyword evidence="4" id="KW-0479">Metal-binding</keyword>
<dbReference type="InterPro" id="IPR036511">
    <property type="entry name" value="TGT-like_sf"/>
</dbReference>
<dbReference type="STRING" id="1797768.A3C59_03355"/>
<dbReference type="InterPro" id="IPR002616">
    <property type="entry name" value="tRNA_ribo_trans-like"/>
</dbReference>
<evidence type="ECO:0000259" key="5">
    <source>
        <dbReference type="Pfam" id="PF01702"/>
    </source>
</evidence>
<dbReference type="PANTHER" id="PTHR46499:SF1">
    <property type="entry name" value="QUEUINE TRNA-RIBOSYLTRANSFERASE"/>
    <property type="match status" value="1"/>
</dbReference>
<protein>
    <recommendedName>
        <fullName evidence="4">Queuine tRNA-ribosyltransferase</fullName>
        <ecNumber evidence="4">2.4.2.29</ecNumber>
    </recommendedName>
    <alternativeName>
        <fullName evidence="4">Guanine insertion enzyme</fullName>
    </alternativeName>
    <alternativeName>
        <fullName evidence="4">tRNA-guanine transglycosylase</fullName>
    </alternativeName>
</protein>
<evidence type="ECO:0000256" key="3">
    <source>
        <dbReference type="ARBA" id="ARBA00022694"/>
    </source>
</evidence>
<dbReference type="InterPro" id="IPR004803">
    <property type="entry name" value="TGT"/>
</dbReference>
<keyword evidence="3 4" id="KW-0819">tRNA processing</keyword>
<feature type="binding site" evidence="4">
    <location>
        <position position="237"/>
    </location>
    <ligand>
        <name>substrate</name>
    </ligand>
</feature>
<dbReference type="GO" id="GO:0005737">
    <property type="term" value="C:cytoplasm"/>
    <property type="evidence" value="ECO:0007669"/>
    <property type="project" value="TreeGrafter"/>
</dbReference>
<dbReference type="Gene3D" id="3.20.20.105">
    <property type="entry name" value="Queuine tRNA-ribosyltransferase-like"/>
    <property type="match status" value="1"/>
</dbReference>
<dbReference type="AlphaFoldDB" id="A0A1F5JQ18"/>
<feature type="region of interest" description="RNA binding; important for wobble base 34 recognition" evidence="4">
    <location>
        <begin position="290"/>
        <end position="294"/>
    </location>
</feature>
<feature type="binding site" evidence="4">
    <location>
        <position position="355"/>
    </location>
    <ligand>
        <name>Zn(2+)</name>
        <dbReference type="ChEBI" id="CHEBI:29105"/>
    </ligand>
</feature>
<dbReference type="GO" id="GO:0008616">
    <property type="term" value="P:tRNA queuosine(34) biosynthetic process"/>
    <property type="evidence" value="ECO:0007669"/>
    <property type="project" value="UniProtKB-UniRule"/>
</dbReference>
<feature type="binding site" evidence="4">
    <location>
        <position position="326"/>
    </location>
    <ligand>
        <name>Zn(2+)</name>
        <dbReference type="ChEBI" id="CHEBI:29105"/>
    </ligand>
</feature>
<feature type="region of interest" description="RNA binding" evidence="4">
    <location>
        <begin position="266"/>
        <end position="272"/>
    </location>
</feature>
<comment type="cofactor">
    <cofactor evidence="4">
        <name>Zn(2+)</name>
        <dbReference type="ChEBI" id="CHEBI:29105"/>
    </cofactor>
    <text evidence="4">Binds 1 zinc ion per subunit.</text>
</comment>
<sequence length="381" mass="42738">MSNFKILHKDGKARVGLLETPHGVIETPNFNPVGTQATVKAMSPKDLNEIGVQMVLANTYHLMLRPGVKVIKSFGGLHKFMGWDRPIMTDSGGFQVFSLGGGMEEGSSKVVSSKNGKVKESPRPKLNKITEEGVTFQSHLDGSTHILTPEKSMELQLHLGADLTVAFDDHEYRDDAKHLLESIERTEGWAKRSLAAFKKLDSKQLMYGVVHGGTNKKLRIRSAKFTDQNFEAIALGGIYGTKKQMYQMIDYTLPQVSENKIRHLLGIGEIEDLIEGIKRGVDMFDCVAPTRRARFGSLYVSNNQTLSIGQSKYKADKKPIDPQCSCYTCQNFSRAYLRHLYLSGEILYHELATYHNIYFVTNLVKKIRKAIISNNLPNLKL</sequence>
<dbReference type="Proteomes" id="UP000176902">
    <property type="component" value="Unassembled WGS sequence"/>
</dbReference>
<keyword evidence="1 4" id="KW-0328">Glycosyltransferase</keyword>
<dbReference type="GO" id="GO:0008479">
    <property type="term" value="F:tRNA-guanosine(34) queuine transglycosylase activity"/>
    <property type="evidence" value="ECO:0007669"/>
    <property type="project" value="UniProtKB-UniRule"/>
</dbReference>
<feature type="binding site" evidence="4">
    <location>
        <position position="168"/>
    </location>
    <ligand>
        <name>substrate</name>
    </ligand>
</feature>
<dbReference type="EMBL" id="MFCV01000044">
    <property type="protein sequence ID" value="OGE30727.1"/>
    <property type="molecule type" value="Genomic_DNA"/>
</dbReference>
<dbReference type="SUPFAM" id="SSF51713">
    <property type="entry name" value="tRNA-guanine transglycosylase"/>
    <property type="match status" value="1"/>
</dbReference>
<feature type="binding site" evidence="4">
    <location>
        <position position="324"/>
    </location>
    <ligand>
        <name>Zn(2+)</name>
        <dbReference type="ChEBI" id="CHEBI:29105"/>
    </ligand>
</feature>
<feature type="active site" description="Proton acceptor" evidence="4">
    <location>
        <position position="90"/>
    </location>
</feature>
<feature type="binding site" evidence="4">
    <location>
        <begin position="90"/>
        <end position="94"/>
    </location>
    <ligand>
        <name>substrate</name>
    </ligand>
</feature>
<comment type="subunit">
    <text evidence="4">Homodimer. Within each dimer, one monomer is responsible for RNA recognition and catalysis, while the other monomer binds to the replacement base PreQ1.</text>
</comment>
<comment type="pathway">
    <text evidence="4">tRNA modification; tRNA-queuosine biosynthesis.</text>
</comment>
<keyword evidence="2 4" id="KW-0808">Transferase</keyword>
<feature type="binding site" evidence="4">
    <location>
        <position position="329"/>
    </location>
    <ligand>
        <name>Zn(2+)</name>
        <dbReference type="ChEBI" id="CHEBI:29105"/>
    </ligand>
</feature>
<dbReference type="NCBIfam" id="TIGR00449">
    <property type="entry name" value="tgt_general"/>
    <property type="match status" value="1"/>
</dbReference>
<feature type="active site" description="Nucleophile" evidence="4">
    <location>
        <position position="285"/>
    </location>
</feature>
<accession>A0A1F5JQ18</accession>
<comment type="function">
    <text evidence="4">Catalyzes the base-exchange of a guanine (G) residue with the queuine precursor 7-aminomethyl-7-deazaguanine (PreQ1) at position 34 (anticodon wobble position) in tRNAs with GU(N) anticodons (tRNA-Asp, -Asn, -His and -Tyr). Catalysis occurs through a double-displacement mechanism. The nucleophile active site attacks the C1' of nucleotide 34 to detach the guanine base from the RNA, forming a covalent enzyme-RNA intermediate. The proton acceptor active site deprotonates the incoming PreQ1, allowing a nucleophilic attack on the C1' of the ribose to form the product. After dissociation, two additional enzymatic reactions on the tRNA convert PreQ1 to queuine (Q), resulting in the hypermodified nucleoside queuosine (7-(((4,5-cis-dihydroxy-2-cyclopenten-1-yl)amino)methyl)-7-deazaguanosine).</text>
</comment>
<dbReference type="HAMAP" id="MF_00168">
    <property type="entry name" value="Q_tRNA_Tgt"/>
    <property type="match status" value="1"/>
</dbReference>
<dbReference type="UniPathway" id="UPA00392"/>
<keyword evidence="4" id="KW-0671">Queuosine biosynthesis</keyword>
<comment type="caution">
    <text evidence="6">The sequence shown here is derived from an EMBL/GenBank/DDBJ whole genome shotgun (WGS) entry which is preliminary data.</text>
</comment>
<dbReference type="Pfam" id="PF01702">
    <property type="entry name" value="TGT"/>
    <property type="match status" value="1"/>
</dbReference>
<evidence type="ECO:0000256" key="2">
    <source>
        <dbReference type="ARBA" id="ARBA00022679"/>
    </source>
</evidence>
<dbReference type="PANTHER" id="PTHR46499">
    <property type="entry name" value="QUEUINE TRNA-RIBOSYLTRANSFERASE"/>
    <property type="match status" value="1"/>
</dbReference>
<name>A0A1F5JQ18_9BACT</name>
<organism evidence="6 7">
    <name type="scientific">Candidatus Daviesbacteria bacterium RIFCSPHIGHO2_02_FULL_36_13</name>
    <dbReference type="NCBI Taxonomy" id="1797768"/>
    <lineage>
        <taxon>Bacteria</taxon>
        <taxon>Candidatus Daviesiibacteriota</taxon>
    </lineage>
</organism>
<evidence type="ECO:0000256" key="1">
    <source>
        <dbReference type="ARBA" id="ARBA00022676"/>
    </source>
</evidence>
<keyword evidence="4" id="KW-0862">Zinc</keyword>
<dbReference type="GO" id="GO:0046872">
    <property type="term" value="F:metal ion binding"/>
    <property type="evidence" value="ECO:0007669"/>
    <property type="project" value="UniProtKB-KW"/>
</dbReference>
<reference evidence="6 7" key="1">
    <citation type="journal article" date="2016" name="Nat. Commun.">
        <title>Thousands of microbial genomes shed light on interconnected biogeochemical processes in an aquifer system.</title>
        <authorList>
            <person name="Anantharaman K."/>
            <person name="Brown C.T."/>
            <person name="Hug L.A."/>
            <person name="Sharon I."/>
            <person name="Castelle C.J."/>
            <person name="Probst A.J."/>
            <person name="Thomas B.C."/>
            <person name="Singh A."/>
            <person name="Wilkins M.J."/>
            <person name="Karaoz U."/>
            <person name="Brodie E.L."/>
            <person name="Williams K.H."/>
            <person name="Hubbard S.S."/>
            <person name="Banfield J.F."/>
        </authorList>
    </citation>
    <scope>NUCLEOTIDE SEQUENCE [LARGE SCALE GENOMIC DNA]</scope>
</reference>
<proteinExistence type="inferred from homology"/>
<comment type="caution">
    <text evidence="4">Lacks conserved residue(s) required for the propagation of feature annotation.</text>
</comment>
<evidence type="ECO:0000256" key="4">
    <source>
        <dbReference type="HAMAP-Rule" id="MF_00168"/>
    </source>
</evidence>
<evidence type="ECO:0000313" key="7">
    <source>
        <dbReference type="Proteomes" id="UP000176902"/>
    </source>
</evidence>
<dbReference type="NCBIfam" id="TIGR00430">
    <property type="entry name" value="Q_tRNA_tgt"/>
    <property type="match status" value="1"/>
</dbReference>
<evidence type="ECO:0000313" key="6">
    <source>
        <dbReference type="EMBL" id="OGE30727.1"/>
    </source>
</evidence>
<feature type="domain" description="tRNA-guanine(15) transglycosylase-like" evidence="5">
    <location>
        <begin position="12"/>
        <end position="379"/>
    </location>
</feature>
<gene>
    <name evidence="4" type="primary">tgt</name>
    <name evidence="6" type="ORF">A3C59_03355</name>
</gene>